<evidence type="ECO:0000313" key="2">
    <source>
        <dbReference type="EMBL" id="QOQ76747.1"/>
    </source>
</evidence>
<protein>
    <submittedName>
        <fullName evidence="2">Uncharacterized protein</fullName>
    </submittedName>
</protein>
<evidence type="ECO:0000256" key="1">
    <source>
        <dbReference type="SAM" id="MobiDB-lite"/>
    </source>
</evidence>
<feature type="compositionally biased region" description="Basic and acidic residues" evidence="1">
    <location>
        <begin position="9"/>
        <end position="20"/>
    </location>
</feature>
<dbReference type="Proteomes" id="UP000594923">
    <property type="component" value="Chromosome"/>
</dbReference>
<sequence length="66" mass="7057">MSNPPKGPRSGEHASGKDELGFDPDSPDVSDPQVDPIGPAIAPLDQKHKDEAKKKPPYDPLGDLKK</sequence>
<evidence type="ECO:0000313" key="3">
    <source>
        <dbReference type="Proteomes" id="UP000594923"/>
    </source>
</evidence>
<feature type="region of interest" description="Disordered" evidence="1">
    <location>
        <begin position="1"/>
        <end position="66"/>
    </location>
</feature>
<dbReference type="EMBL" id="CP063073">
    <property type="protein sequence ID" value="QOQ76747.1"/>
    <property type="molecule type" value="Genomic_DNA"/>
</dbReference>
<dbReference type="InterPro" id="IPR046063">
    <property type="entry name" value="DUF6021"/>
</dbReference>
<gene>
    <name evidence="2" type="ORF">IMF22_06805</name>
</gene>
<feature type="compositionally biased region" description="Basic and acidic residues" evidence="1">
    <location>
        <begin position="45"/>
        <end position="66"/>
    </location>
</feature>
<proteinExistence type="predicted"/>
<organism evidence="2 3">
    <name type="scientific">Pseudomonas poae</name>
    <dbReference type="NCBI Taxonomy" id="200451"/>
    <lineage>
        <taxon>Bacteria</taxon>
        <taxon>Pseudomonadati</taxon>
        <taxon>Pseudomonadota</taxon>
        <taxon>Gammaproteobacteria</taxon>
        <taxon>Pseudomonadales</taxon>
        <taxon>Pseudomonadaceae</taxon>
        <taxon>Pseudomonas</taxon>
    </lineage>
</organism>
<dbReference type="AlphaFoldDB" id="A0A7M1KKC7"/>
<dbReference type="RefSeq" id="WP_197627676.1">
    <property type="nucleotide sequence ID" value="NZ_CP063073.1"/>
</dbReference>
<reference evidence="2 3" key="1">
    <citation type="submission" date="2020-10" db="EMBL/GenBank/DDBJ databases">
        <title>High quality whole genome sequence of Pseudomonas poae PMA22.</title>
        <authorList>
            <person name="Hernandez J.G."/>
            <person name="Rodriguez P."/>
            <person name="Cuevas C."/>
            <person name="de la Calle F."/>
            <person name="Galan B."/>
            <person name="Garcia J.L."/>
        </authorList>
    </citation>
    <scope>NUCLEOTIDE SEQUENCE [LARGE SCALE GENOMIC DNA]</scope>
    <source>
        <strain evidence="2 3">PMA22</strain>
    </source>
</reference>
<name>A0A7M1KKC7_9PSED</name>
<accession>A0A7M1KKC7</accession>
<dbReference type="Pfam" id="PF19485">
    <property type="entry name" value="DUF6021"/>
    <property type="match status" value="1"/>
</dbReference>